<gene>
    <name evidence="1" type="ORF">LCGC14_2781150</name>
</gene>
<name>A0A0F8YT89_9ZZZZ</name>
<proteinExistence type="predicted"/>
<evidence type="ECO:0000313" key="1">
    <source>
        <dbReference type="EMBL" id="KKK84658.1"/>
    </source>
</evidence>
<organism evidence="1">
    <name type="scientific">marine sediment metagenome</name>
    <dbReference type="NCBI Taxonomy" id="412755"/>
    <lineage>
        <taxon>unclassified sequences</taxon>
        <taxon>metagenomes</taxon>
        <taxon>ecological metagenomes</taxon>
    </lineage>
</organism>
<dbReference type="EMBL" id="LAZR01051671">
    <property type="protein sequence ID" value="KKK84658.1"/>
    <property type="molecule type" value="Genomic_DNA"/>
</dbReference>
<reference evidence="1" key="1">
    <citation type="journal article" date="2015" name="Nature">
        <title>Complex archaea that bridge the gap between prokaryotes and eukaryotes.</title>
        <authorList>
            <person name="Spang A."/>
            <person name="Saw J.H."/>
            <person name="Jorgensen S.L."/>
            <person name="Zaremba-Niedzwiedzka K."/>
            <person name="Martijn J."/>
            <person name="Lind A.E."/>
            <person name="van Eijk R."/>
            <person name="Schleper C."/>
            <person name="Guy L."/>
            <person name="Ettema T.J."/>
        </authorList>
    </citation>
    <scope>NUCLEOTIDE SEQUENCE</scope>
</reference>
<accession>A0A0F8YT89</accession>
<comment type="caution">
    <text evidence="1">The sequence shown here is derived from an EMBL/GenBank/DDBJ whole genome shotgun (WGS) entry which is preliminary data.</text>
</comment>
<dbReference type="AlphaFoldDB" id="A0A0F8YT89"/>
<protein>
    <submittedName>
        <fullName evidence="1">Uncharacterized protein</fullName>
    </submittedName>
</protein>
<sequence length="142" mass="16424">MPTFRVYYVERMPRGARDWMRMYGMSRAGSEPEEARHEEVEWEEEVEARSAAEALDTFFREHVSDRTQVMWVDEAGESHKLRGIEDYESEKPYIWIEDDKLMAYQGMDEVTPGMATCPLCGGAGEVVAEVADEFQAAEEEER</sequence>